<dbReference type="AlphaFoldDB" id="A0A2P2NH48"/>
<sequence>MWPSLHKEQMASNYSYNQYNNYKKISLQHHLSFSVTTTT</sequence>
<name>A0A2P2NH48_RHIMU</name>
<accession>A0A2P2NH48</accession>
<reference evidence="1" key="1">
    <citation type="submission" date="2018-02" db="EMBL/GenBank/DDBJ databases">
        <title>Rhizophora mucronata_Transcriptome.</title>
        <authorList>
            <person name="Meera S.P."/>
            <person name="Sreeshan A."/>
            <person name="Augustine A."/>
        </authorList>
    </citation>
    <scope>NUCLEOTIDE SEQUENCE</scope>
    <source>
        <tissue evidence="1">Leaf</tissue>
    </source>
</reference>
<protein>
    <submittedName>
        <fullName evidence="1">Uncharacterized protein</fullName>
    </submittedName>
</protein>
<proteinExistence type="predicted"/>
<dbReference type="EMBL" id="GGEC01061323">
    <property type="protein sequence ID" value="MBX41807.1"/>
    <property type="molecule type" value="Transcribed_RNA"/>
</dbReference>
<organism evidence="1">
    <name type="scientific">Rhizophora mucronata</name>
    <name type="common">Asiatic mangrove</name>
    <dbReference type="NCBI Taxonomy" id="61149"/>
    <lineage>
        <taxon>Eukaryota</taxon>
        <taxon>Viridiplantae</taxon>
        <taxon>Streptophyta</taxon>
        <taxon>Embryophyta</taxon>
        <taxon>Tracheophyta</taxon>
        <taxon>Spermatophyta</taxon>
        <taxon>Magnoliopsida</taxon>
        <taxon>eudicotyledons</taxon>
        <taxon>Gunneridae</taxon>
        <taxon>Pentapetalae</taxon>
        <taxon>rosids</taxon>
        <taxon>fabids</taxon>
        <taxon>Malpighiales</taxon>
        <taxon>Rhizophoraceae</taxon>
        <taxon>Rhizophora</taxon>
    </lineage>
</organism>
<evidence type="ECO:0000313" key="1">
    <source>
        <dbReference type="EMBL" id="MBX41807.1"/>
    </source>
</evidence>